<evidence type="ECO:0000313" key="4">
    <source>
        <dbReference type="Proteomes" id="UP001565927"/>
    </source>
</evidence>
<feature type="domain" description="UDP-glucose/GDP-mannose dehydrogenase N-terminal" evidence="1">
    <location>
        <begin position="1"/>
        <end position="50"/>
    </location>
</feature>
<proteinExistence type="predicted"/>
<dbReference type="InterPro" id="IPR036291">
    <property type="entry name" value="NAD(P)-bd_dom_sf"/>
</dbReference>
<evidence type="ECO:0000313" key="2">
    <source>
        <dbReference type="EMBL" id="MEZ0165651.1"/>
    </source>
</evidence>
<dbReference type="Gene3D" id="3.40.50.720">
    <property type="entry name" value="NAD(P)-binding Rossmann-like Domain"/>
    <property type="match status" value="1"/>
</dbReference>
<dbReference type="InterPro" id="IPR001732">
    <property type="entry name" value="UDP-Glc/GDP-Man_DH_N"/>
</dbReference>
<protein>
    <submittedName>
        <fullName evidence="3">3-hydroxyacyl-CoA dehydrogenase NAD-binding domain-containing protein</fullName>
    </submittedName>
</protein>
<gene>
    <name evidence="2" type="ORF">AB2L27_12890</name>
    <name evidence="3" type="ORF">AB2L27_17990</name>
</gene>
<evidence type="ECO:0000259" key="1">
    <source>
        <dbReference type="Pfam" id="PF03721"/>
    </source>
</evidence>
<dbReference type="PANTHER" id="PTHR43750">
    <property type="entry name" value="UDP-GLUCOSE 6-DEHYDROGENASE TUAD"/>
    <property type="match status" value="1"/>
</dbReference>
<comment type="caution">
    <text evidence="3">The sequence shown here is derived from an EMBL/GenBank/DDBJ whole genome shotgun (WGS) entry which is preliminary data.</text>
</comment>
<dbReference type="SUPFAM" id="SSF51735">
    <property type="entry name" value="NAD(P)-binding Rossmann-fold domains"/>
    <property type="match status" value="1"/>
</dbReference>
<reference evidence="3 4" key="1">
    <citation type="submission" date="2024-07" db="EMBL/GenBank/DDBJ databases">
        <authorList>
            <person name="Thanompreechachai J."/>
            <person name="Duangmal K."/>
        </authorList>
    </citation>
    <scope>NUCLEOTIDE SEQUENCE [LARGE SCALE GENOMIC DNA]</scope>
    <source>
        <strain evidence="3 4">LSe6-4</strain>
    </source>
</reference>
<feature type="non-terminal residue" evidence="3">
    <location>
        <position position="50"/>
    </location>
</feature>
<dbReference type="EMBL" id="JBGFTU010000025">
    <property type="protein sequence ID" value="MEZ0166652.1"/>
    <property type="molecule type" value="Genomic_DNA"/>
</dbReference>
<dbReference type="EMBL" id="JBGFTU010000013">
    <property type="protein sequence ID" value="MEZ0165651.1"/>
    <property type="molecule type" value="Genomic_DNA"/>
</dbReference>
<sequence length="50" mass="5230">MRMTVIGCGYLGAVHAACMAELGHEVIGIDVDPEKVAALQAARAPFYEPG</sequence>
<organism evidence="3 4">
    <name type="scientific">Kineococcus halophytocola</name>
    <dbReference type="NCBI Taxonomy" id="3234027"/>
    <lineage>
        <taxon>Bacteria</taxon>
        <taxon>Bacillati</taxon>
        <taxon>Actinomycetota</taxon>
        <taxon>Actinomycetes</taxon>
        <taxon>Kineosporiales</taxon>
        <taxon>Kineosporiaceae</taxon>
        <taxon>Kineococcus</taxon>
    </lineage>
</organism>
<keyword evidence="4" id="KW-1185">Reference proteome</keyword>
<dbReference type="PANTHER" id="PTHR43750:SF3">
    <property type="entry name" value="UDP-GLUCOSE 6-DEHYDROGENASE TUAD"/>
    <property type="match status" value="1"/>
</dbReference>
<accession>A0ABV4H4Z6</accession>
<name>A0ABV4H4Z6_9ACTN</name>
<evidence type="ECO:0000313" key="3">
    <source>
        <dbReference type="EMBL" id="MEZ0166652.1"/>
    </source>
</evidence>
<dbReference type="RefSeq" id="WP_370441880.1">
    <property type="nucleotide sequence ID" value="NZ_JBGFTU010000013.1"/>
</dbReference>
<dbReference type="Pfam" id="PF03721">
    <property type="entry name" value="UDPG_MGDP_dh_N"/>
    <property type="match status" value="1"/>
</dbReference>
<dbReference type="Proteomes" id="UP001565927">
    <property type="component" value="Unassembled WGS sequence"/>
</dbReference>